<sequence length="139" mass="15361">SPPVPFPSGLCLLTASCLAVHLAPPSLQHHHHHTFSIIIITASSPPLLSPRLLPPLPLLPPSFFQLHPSFLQLLSCRSLCLNGGFLGFRFLPRPPIWKRPAQRLPSLQLRPVPASPRARSPSTVFIPLWLGVSSYRRLP</sequence>
<evidence type="ECO:0000256" key="1">
    <source>
        <dbReference type="SAM" id="SignalP"/>
    </source>
</evidence>
<organism evidence="2 3">
    <name type="scientific">Rasamsonia emersonii (strain ATCC 16479 / CBS 393.64 / IMI 116815)</name>
    <dbReference type="NCBI Taxonomy" id="1408163"/>
    <lineage>
        <taxon>Eukaryota</taxon>
        <taxon>Fungi</taxon>
        <taxon>Dikarya</taxon>
        <taxon>Ascomycota</taxon>
        <taxon>Pezizomycotina</taxon>
        <taxon>Eurotiomycetes</taxon>
        <taxon>Eurotiomycetidae</taxon>
        <taxon>Eurotiales</taxon>
        <taxon>Trichocomaceae</taxon>
        <taxon>Rasamsonia</taxon>
    </lineage>
</organism>
<accession>A0A0F4YHY6</accession>
<keyword evidence="3" id="KW-1185">Reference proteome</keyword>
<proteinExistence type="predicted"/>
<dbReference type="AlphaFoldDB" id="A0A0F4YHY6"/>
<feature type="signal peptide" evidence="1">
    <location>
        <begin position="1"/>
        <end position="19"/>
    </location>
</feature>
<evidence type="ECO:0000313" key="2">
    <source>
        <dbReference type="EMBL" id="KKA17486.1"/>
    </source>
</evidence>
<feature type="non-terminal residue" evidence="2">
    <location>
        <position position="1"/>
    </location>
</feature>
<comment type="caution">
    <text evidence="2">The sequence shown here is derived from an EMBL/GenBank/DDBJ whole genome shotgun (WGS) entry which is preliminary data.</text>
</comment>
<reference evidence="2 3" key="1">
    <citation type="submission" date="2015-04" db="EMBL/GenBank/DDBJ databases">
        <authorList>
            <person name="Heijne W.H."/>
            <person name="Fedorova N.D."/>
            <person name="Nierman W.C."/>
            <person name="Vollebregt A.W."/>
            <person name="Zhao Z."/>
            <person name="Wu L."/>
            <person name="Kumar M."/>
            <person name="Stam H."/>
            <person name="van den Berg M.A."/>
            <person name="Pel H.J."/>
        </authorList>
    </citation>
    <scope>NUCLEOTIDE SEQUENCE [LARGE SCALE GENOMIC DNA]</scope>
    <source>
        <strain evidence="2 3">CBS 393.64</strain>
    </source>
</reference>
<name>A0A0F4YHY6_RASE3</name>
<evidence type="ECO:0000313" key="3">
    <source>
        <dbReference type="Proteomes" id="UP000053958"/>
    </source>
</evidence>
<dbReference type="RefSeq" id="XP_013324098.1">
    <property type="nucleotide sequence ID" value="XM_013468644.1"/>
</dbReference>
<gene>
    <name evidence="2" type="ORF">T310_8592</name>
</gene>
<dbReference type="GeneID" id="25320830"/>
<protein>
    <submittedName>
        <fullName evidence="2">Uncharacterized protein</fullName>
    </submittedName>
</protein>
<feature type="chain" id="PRO_5002481752" evidence="1">
    <location>
        <begin position="20"/>
        <end position="139"/>
    </location>
</feature>
<dbReference type="EMBL" id="LASV01000645">
    <property type="protein sequence ID" value="KKA17486.1"/>
    <property type="molecule type" value="Genomic_DNA"/>
</dbReference>
<keyword evidence="1" id="KW-0732">Signal</keyword>
<dbReference type="Proteomes" id="UP000053958">
    <property type="component" value="Unassembled WGS sequence"/>
</dbReference>